<dbReference type="InterPro" id="IPR023772">
    <property type="entry name" value="DNA-bd_HTH_TetR-type_CS"/>
</dbReference>
<evidence type="ECO:0000256" key="4">
    <source>
        <dbReference type="PROSITE-ProRule" id="PRU00335"/>
    </source>
</evidence>
<organism evidence="6">
    <name type="scientific">Thermocrispum agreste</name>
    <dbReference type="NCBI Taxonomy" id="37925"/>
    <lineage>
        <taxon>Bacteria</taxon>
        <taxon>Bacillati</taxon>
        <taxon>Actinomycetota</taxon>
        <taxon>Actinomycetes</taxon>
        <taxon>Pseudonocardiales</taxon>
        <taxon>Pseudonocardiaceae</taxon>
        <taxon>Thermocrispum</taxon>
    </lineage>
</organism>
<gene>
    <name evidence="6" type="ORF">DIU77_19685</name>
</gene>
<dbReference type="AlphaFoldDB" id="A0A2W4KW01"/>
<dbReference type="GO" id="GO:0045892">
    <property type="term" value="P:negative regulation of DNA-templated transcription"/>
    <property type="evidence" value="ECO:0007669"/>
    <property type="project" value="UniProtKB-ARBA"/>
</dbReference>
<feature type="DNA-binding region" description="H-T-H motif" evidence="4">
    <location>
        <begin position="15"/>
        <end position="34"/>
    </location>
</feature>
<sequence length="379" mass="42033">MRAQLFWERGFHGVGIPDIGAAAGITGPALYRHFADKQAILAHVVALAIDHLSAATTALPDDTAVPAVEQVEAILTKLARVSVERPEISALWRRERRNLRPEDQQSLRRRWSELIASWARPLRAARPEVSEEDATMLCWAALSVFGSVAVHSTRLSRRRYVELLVEAARAVLHHTPATGETDGFAGEPAPVMPVMQPSRREKLLIEATRLFGERGFHEVSMEDIGAAAGISGPSVYRHFPSKTALFMAASARIHDRLARGRDQVAATAKTEREALEGLVRSYVQVMRDCADLLMIGREIGALTAAERNELRRVQREYVAEWVRLLMAIRPDLVTPEARVVVHMALTIANDLVRTGSVRRRPDLESELPALMLAALGIRR</sequence>
<evidence type="ECO:0000259" key="5">
    <source>
        <dbReference type="PROSITE" id="PS50977"/>
    </source>
</evidence>
<keyword evidence="2 4" id="KW-0238">DNA-binding</keyword>
<dbReference type="PROSITE" id="PS01081">
    <property type="entry name" value="HTH_TETR_1"/>
    <property type="match status" value="1"/>
</dbReference>
<feature type="domain" description="HTH tetR-type" evidence="5">
    <location>
        <begin position="197"/>
        <end position="257"/>
    </location>
</feature>
<feature type="DNA-binding region" description="H-T-H motif" evidence="4">
    <location>
        <begin position="220"/>
        <end position="239"/>
    </location>
</feature>
<feature type="domain" description="HTH tetR-type" evidence="5">
    <location>
        <begin position="1"/>
        <end position="52"/>
    </location>
</feature>
<dbReference type="PANTHER" id="PTHR30055:SF237">
    <property type="entry name" value="TRANSCRIPTIONAL REPRESSOR MCE3R"/>
    <property type="match status" value="1"/>
</dbReference>
<evidence type="ECO:0000256" key="1">
    <source>
        <dbReference type="ARBA" id="ARBA00023015"/>
    </source>
</evidence>
<dbReference type="SUPFAM" id="SSF46689">
    <property type="entry name" value="Homeodomain-like"/>
    <property type="match status" value="2"/>
</dbReference>
<dbReference type="STRING" id="1111738.GCA_000427905_02910"/>
<reference evidence="6" key="1">
    <citation type="submission" date="2018-05" db="EMBL/GenBank/DDBJ databases">
        <authorList>
            <person name="Lanie J.A."/>
            <person name="Ng W.-L."/>
            <person name="Kazmierczak K.M."/>
            <person name="Andrzejewski T.M."/>
            <person name="Davidsen T.M."/>
            <person name="Wayne K.J."/>
            <person name="Tettelin H."/>
            <person name="Glass J.I."/>
            <person name="Rusch D."/>
            <person name="Podicherti R."/>
            <person name="Tsui H.-C.T."/>
            <person name="Winkler M.E."/>
        </authorList>
    </citation>
    <scope>NUCLEOTIDE SEQUENCE</scope>
    <source>
        <strain evidence="6">ZC4RG45</strain>
    </source>
</reference>
<dbReference type="InterPro" id="IPR001647">
    <property type="entry name" value="HTH_TetR"/>
</dbReference>
<dbReference type="PROSITE" id="PS50977">
    <property type="entry name" value="HTH_TETR_2"/>
    <property type="match status" value="2"/>
</dbReference>
<dbReference type="EMBL" id="QGUI01001023">
    <property type="protein sequence ID" value="PZM88993.1"/>
    <property type="molecule type" value="Genomic_DNA"/>
</dbReference>
<proteinExistence type="predicted"/>
<keyword evidence="1" id="KW-0805">Transcription regulation</keyword>
<name>A0A2W4KW01_9PSEU</name>
<dbReference type="InterPro" id="IPR009057">
    <property type="entry name" value="Homeodomain-like_sf"/>
</dbReference>
<dbReference type="Pfam" id="PF00440">
    <property type="entry name" value="TetR_N"/>
    <property type="match status" value="2"/>
</dbReference>
<evidence type="ECO:0000256" key="3">
    <source>
        <dbReference type="ARBA" id="ARBA00023163"/>
    </source>
</evidence>
<protein>
    <submittedName>
        <fullName evidence="6">TetR family transcriptional regulator</fullName>
    </submittedName>
</protein>
<keyword evidence="3" id="KW-0804">Transcription</keyword>
<dbReference type="PANTHER" id="PTHR30055">
    <property type="entry name" value="HTH-TYPE TRANSCRIPTIONAL REGULATOR RUTR"/>
    <property type="match status" value="1"/>
</dbReference>
<accession>A0A2W4KW01</accession>
<dbReference type="GO" id="GO:0003700">
    <property type="term" value="F:DNA-binding transcription factor activity"/>
    <property type="evidence" value="ECO:0007669"/>
    <property type="project" value="TreeGrafter"/>
</dbReference>
<dbReference type="GO" id="GO:0000976">
    <property type="term" value="F:transcription cis-regulatory region binding"/>
    <property type="evidence" value="ECO:0007669"/>
    <property type="project" value="TreeGrafter"/>
</dbReference>
<dbReference type="FunFam" id="1.10.10.60:FF:000141">
    <property type="entry name" value="TetR family transcriptional regulator"/>
    <property type="match status" value="1"/>
</dbReference>
<dbReference type="Gene3D" id="1.10.10.60">
    <property type="entry name" value="Homeodomain-like"/>
    <property type="match status" value="2"/>
</dbReference>
<comment type="caution">
    <text evidence="6">The sequence shown here is derived from an EMBL/GenBank/DDBJ whole genome shotgun (WGS) entry which is preliminary data.</text>
</comment>
<dbReference type="PRINTS" id="PR00455">
    <property type="entry name" value="HTHTETR"/>
</dbReference>
<evidence type="ECO:0000256" key="2">
    <source>
        <dbReference type="ARBA" id="ARBA00023125"/>
    </source>
</evidence>
<dbReference type="Gene3D" id="1.10.357.10">
    <property type="entry name" value="Tetracycline Repressor, domain 2"/>
    <property type="match status" value="2"/>
</dbReference>
<dbReference type="InterPro" id="IPR050109">
    <property type="entry name" value="HTH-type_TetR-like_transc_reg"/>
</dbReference>
<evidence type="ECO:0000313" key="6">
    <source>
        <dbReference type="EMBL" id="PZM88993.1"/>
    </source>
</evidence>